<keyword evidence="2" id="KW-1185">Reference proteome</keyword>
<dbReference type="InParanoid" id="G4TRT3"/>
<evidence type="ECO:0000313" key="1">
    <source>
        <dbReference type="EMBL" id="CCA74026.1"/>
    </source>
</evidence>
<accession>G4TRT3</accession>
<dbReference type="HOGENOM" id="CLU_2004803_0_0_1"/>
<name>G4TRT3_SERID</name>
<reference evidence="1 2" key="1">
    <citation type="journal article" date="2011" name="PLoS Pathog.">
        <title>Endophytic Life Strategies Decoded by Genome and Transcriptome Analyses of the Mutualistic Root Symbiont Piriformospora indica.</title>
        <authorList>
            <person name="Zuccaro A."/>
            <person name="Lahrmann U."/>
            <person name="Guldener U."/>
            <person name="Langen G."/>
            <person name="Pfiffi S."/>
            <person name="Biedenkopf D."/>
            <person name="Wong P."/>
            <person name="Samans B."/>
            <person name="Grimm C."/>
            <person name="Basiewicz M."/>
            <person name="Murat C."/>
            <person name="Martin F."/>
            <person name="Kogel K.H."/>
        </authorList>
    </citation>
    <scope>NUCLEOTIDE SEQUENCE [LARGE SCALE GENOMIC DNA]</scope>
    <source>
        <strain evidence="1 2">DSM 11827</strain>
    </source>
</reference>
<dbReference type="Proteomes" id="UP000007148">
    <property type="component" value="Unassembled WGS sequence"/>
</dbReference>
<gene>
    <name evidence="1" type="ORF">PIIN_07980</name>
</gene>
<protein>
    <submittedName>
        <fullName evidence="1">Uncharacterized protein</fullName>
    </submittedName>
</protein>
<dbReference type="AlphaFoldDB" id="G4TRT3"/>
<proteinExistence type="predicted"/>
<sequence length="124" mass="13872">MAATHMNHWSSEPPLVTASFQCSRDLAHGSPLVLAKAVHRVSWMTMRGFRPPIDSLHAVLVHLRDVRARFSHLRDCSPGRLHIFRGGGTSNIRLLDVEAPIDFVDCSLTLFNTHECTVVEMDLS</sequence>
<dbReference type="EMBL" id="CAFZ01000272">
    <property type="protein sequence ID" value="CCA74026.1"/>
    <property type="molecule type" value="Genomic_DNA"/>
</dbReference>
<evidence type="ECO:0000313" key="2">
    <source>
        <dbReference type="Proteomes" id="UP000007148"/>
    </source>
</evidence>
<comment type="caution">
    <text evidence="1">The sequence shown here is derived from an EMBL/GenBank/DDBJ whole genome shotgun (WGS) entry which is preliminary data.</text>
</comment>
<organism evidence="1 2">
    <name type="scientific">Serendipita indica (strain DSM 11827)</name>
    <name type="common">Root endophyte fungus</name>
    <name type="synonym">Piriformospora indica</name>
    <dbReference type="NCBI Taxonomy" id="1109443"/>
    <lineage>
        <taxon>Eukaryota</taxon>
        <taxon>Fungi</taxon>
        <taxon>Dikarya</taxon>
        <taxon>Basidiomycota</taxon>
        <taxon>Agaricomycotina</taxon>
        <taxon>Agaricomycetes</taxon>
        <taxon>Sebacinales</taxon>
        <taxon>Serendipitaceae</taxon>
        <taxon>Serendipita</taxon>
    </lineage>
</organism>